<dbReference type="EMBL" id="SSTG01000013">
    <property type="protein sequence ID" value="THG54620.1"/>
    <property type="molecule type" value="Genomic_DNA"/>
</dbReference>
<protein>
    <submittedName>
        <fullName evidence="1">Uncharacterized protein</fullName>
    </submittedName>
</protein>
<dbReference type="Proteomes" id="UP000305401">
    <property type="component" value="Unassembled WGS sequence"/>
</dbReference>
<keyword evidence="2" id="KW-1185">Reference proteome</keyword>
<organism evidence="1 2">
    <name type="scientific">Muribaculum caecicola</name>
    <dbReference type="NCBI Taxonomy" id="3038144"/>
    <lineage>
        <taxon>Bacteria</taxon>
        <taxon>Pseudomonadati</taxon>
        <taxon>Bacteroidota</taxon>
        <taxon>Bacteroidia</taxon>
        <taxon>Bacteroidales</taxon>
        <taxon>Muribaculaceae</taxon>
        <taxon>Muribaculum</taxon>
    </lineage>
</organism>
<reference evidence="1" key="1">
    <citation type="submission" date="2019-04" db="EMBL/GenBank/DDBJ databases">
        <title>Microbes associate with the intestines of laboratory mice.</title>
        <authorList>
            <person name="Navarre W."/>
            <person name="Wong E."/>
            <person name="Huang K.C."/>
            <person name="Tropini C."/>
            <person name="Ng K."/>
            <person name="Yu B."/>
        </authorList>
    </citation>
    <scope>NUCLEOTIDE SEQUENCE</scope>
    <source>
        <strain evidence="1">NM86_A22</strain>
    </source>
</reference>
<proteinExistence type="predicted"/>
<evidence type="ECO:0000313" key="1">
    <source>
        <dbReference type="EMBL" id="THG54620.1"/>
    </source>
</evidence>
<comment type="caution">
    <text evidence="1">The sequence shown here is derived from an EMBL/GenBank/DDBJ whole genome shotgun (WGS) entry which is preliminary data.</text>
</comment>
<gene>
    <name evidence="1" type="ORF">E5990_02195</name>
</gene>
<accession>A0AC61S7A7</accession>
<name>A0AC61S7A7_9BACT</name>
<evidence type="ECO:0000313" key="2">
    <source>
        <dbReference type="Proteomes" id="UP000305401"/>
    </source>
</evidence>
<sequence length="379" mass="44518">MKANIPFELTNEQRKYLGLSPVNDTWELVYFAGQYLYYDGNIIRKKITIDDDGSYYEAELYETTEGNRTILLPKTKRGKPKKMNYTATLSFYPFGVYFSFSAQQIIIGNYTTQTTFYHEEPQRNLSLKEWLSKWISETTEEDLKEIELYRNAKRQHVKYREGDFFAFKIGRKKWGFGRIVLNITERRKSVTFKDQKNYGLTNLMGKALYIMVYQKIAETTDIDINELSLCGALPVQAIMDNHFYYGEYKIIGNRPVMADEWEPIISYGRSIDIQDRDTVYLQYGLIFKETTIDKFDKYLIDHDGNINPYRKEGIGFGINYYSIIESLISEYGIKPAMNILYNTDLRAPENNNIKREIFTFFGLDANKSYAENLKLEITK</sequence>